<dbReference type="Pfam" id="PF01363">
    <property type="entry name" value="FYVE"/>
    <property type="match status" value="1"/>
</dbReference>
<keyword evidence="3" id="KW-0862">Zinc</keyword>
<dbReference type="InterPro" id="IPR013083">
    <property type="entry name" value="Znf_RING/FYVE/PHD"/>
</dbReference>
<evidence type="ECO:0000256" key="2">
    <source>
        <dbReference type="ARBA" id="ARBA00022771"/>
    </source>
</evidence>
<accession>A0A9W7F3Q5</accession>
<dbReference type="Proteomes" id="UP001165160">
    <property type="component" value="Unassembled WGS sequence"/>
</dbReference>
<dbReference type="Gene3D" id="3.40.630.30">
    <property type="match status" value="1"/>
</dbReference>
<feature type="compositionally biased region" description="Basic residues" evidence="5">
    <location>
        <begin position="481"/>
        <end position="503"/>
    </location>
</feature>
<evidence type="ECO:0000256" key="4">
    <source>
        <dbReference type="PROSITE-ProRule" id="PRU00091"/>
    </source>
</evidence>
<dbReference type="Gene3D" id="3.30.40.10">
    <property type="entry name" value="Zinc/RING finger domain, C3HC4 (zinc finger)"/>
    <property type="match status" value="1"/>
</dbReference>
<evidence type="ECO:0000256" key="5">
    <source>
        <dbReference type="SAM" id="MobiDB-lite"/>
    </source>
</evidence>
<keyword evidence="2 4" id="KW-0863">Zinc-finger</keyword>
<dbReference type="InterPro" id="IPR011011">
    <property type="entry name" value="Znf_FYVE_PHD"/>
</dbReference>
<protein>
    <recommendedName>
        <fullName evidence="6">FYVE-type domain-containing protein</fullName>
    </recommendedName>
</protein>
<dbReference type="SMART" id="SM00064">
    <property type="entry name" value="FYVE"/>
    <property type="match status" value="1"/>
</dbReference>
<dbReference type="EMBL" id="BRXX01000258">
    <property type="protein sequence ID" value="GMI01091.1"/>
    <property type="molecule type" value="Genomic_DNA"/>
</dbReference>
<dbReference type="InterPro" id="IPR017455">
    <property type="entry name" value="Znf_FYVE-rel"/>
</dbReference>
<dbReference type="PROSITE" id="PS50178">
    <property type="entry name" value="ZF_FYVE"/>
    <property type="match status" value="1"/>
</dbReference>
<name>A0A9W7F3Q5_9STRA</name>
<reference evidence="8" key="1">
    <citation type="journal article" date="2023" name="Commun. Biol.">
        <title>Genome analysis of Parmales, the sister group of diatoms, reveals the evolutionary specialization of diatoms from phago-mixotrophs to photoautotrophs.</title>
        <authorList>
            <person name="Ban H."/>
            <person name="Sato S."/>
            <person name="Yoshikawa S."/>
            <person name="Yamada K."/>
            <person name="Nakamura Y."/>
            <person name="Ichinomiya M."/>
            <person name="Sato N."/>
            <person name="Blanc-Mathieu R."/>
            <person name="Endo H."/>
            <person name="Kuwata A."/>
            <person name="Ogata H."/>
        </authorList>
    </citation>
    <scope>NUCLEOTIDE SEQUENCE [LARGE SCALE GENOMIC DNA]</scope>
    <source>
        <strain evidence="8">NIES 3699</strain>
    </source>
</reference>
<evidence type="ECO:0000256" key="3">
    <source>
        <dbReference type="ARBA" id="ARBA00022833"/>
    </source>
</evidence>
<feature type="region of interest" description="Disordered" evidence="5">
    <location>
        <begin position="451"/>
        <end position="503"/>
    </location>
</feature>
<evidence type="ECO:0000259" key="6">
    <source>
        <dbReference type="PROSITE" id="PS50178"/>
    </source>
</evidence>
<organism evidence="7 8">
    <name type="scientific">Triparma verrucosa</name>
    <dbReference type="NCBI Taxonomy" id="1606542"/>
    <lineage>
        <taxon>Eukaryota</taxon>
        <taxon>Sar</taxon>
        <taxon>Stramenopiles</taxon>
        <taxon>Ochrophyta</taxon>
        <taxon>Bolidophyceae</taxon>
        <taxon>Parmales</taxon>
        <taxon>Triparmaceae</taxon>
        <taxon>Triparma</taxon>
    </lineage>
</organism>
<dbReference type="GO" id="GO:0008270">
    <property type="term" value="F:zinc ion binding"/>
    <property type="evidence" value="ECO:0007669"/>
    <property type="project" value="UniProtKB-KW"/>
</dbReference>
<evidence type="ECO:0000313" key="8">
    <source>
        <dbReference type="Proteomes" id="UP001165160"/>
    </source>
</evidence>
<feature type="domain" description="FYVE-type" evidence="6">
    <location>
        <begin position="379"/>
        <end position="440"/>
    </location>
</feature>
<sequence length="503" mass="55607">MSSLNILPLHEATAKQSPASEYIKSSVIRVFARTFFDEEVLGRSVGVTYEEMLAFCRTYVEVARLEQMSYIAVEEGSSNVVAFLMVEDVAGPTARTVKTGVMDALEKSTSDSLGKVFHCLEGLHQVFKAKIDVDFRNPLRRGQYFHILSAGAVPEVRGSGVVMAMVAKMYMHLVEGDGGKGYLGMVTEATSFASQRLLKRTLLPDFGWVVEKDLEDFKNPDGKLMFPTAQTSTINLSYQFAASHGSLERTFQEALFYLGSDPRLLDGIPHIALRVYALHTLSVVGSAKEPGLFSLDLAGRAKYSAVQTLIKEGKTLTEIRQELVDIIQHTFPGWRQSLKDIRSVPISSATQTKLMNKLIKTVNSVNSSSINVRAIWVPDKFASTCMRCDSKFTLTNRKHHCRICGLVVCQSCTPTNIPLPPWFKVEGLHRVCLHCTDATIGLDVEKAMEDSAKNGARPRVNSRHGIRSLSSDTSGLNVGKEKKKKGGFWGGRRSKQKSKLGNF</sequence>
<evidence type="ECO:0000256" key="1">
    <source>
        <dbReference type="ARBA" id="ARBA00022723"/>
    </source>
</evidence>
<proteinExistence type="predicted"/>
<gene>
    <name evidence="7" type="ORF">TrVE_jg2023</name>
</gene>
<dbReference type="SUPFAM" id="SSF57903">
    <property type="entry name" value="FYVE/PHD zinc finger"/>
    <property type="match status" value="1"/>
</dbReference>
<dbReference type="AlphaFoldDB" id="A0A9W7F3Q5"/>
<evidence type="ECO:0000313" key="7">
    <source>
        <dbReference type="EMBL" id="GMI01091.1"/>
    </source>
</evidence>
<dbReference type="InterPro" id="IPR052113">
    <property type="entry name" value="FYVE-type_Zinc_Finger"/>
</dbReference>
<dbReference type="InterPro" id="IPR000306">
    <property type="entry name" value="Znf_FYVE"/>
</dbReference>
<dbReference type="PANTHER" id="PTHR39490">
    <property type="entry name" value="ARRESTIN DOMAIN-CONTAINING PROTEIN D"/>
    <property type="match status" value="1"/>
</dbReference>
<keyword evidence="1" id="KW-0479">Metal-binding</keyword>
<comment type="caution">
    <text evidence="7">The sequence shown here is derived from an EMBL/GenBank/DDBJ whole genome shotgun (WGS) entry which is preliminary data.</text>
</comment>
<keyword evidence="8" id="KW-1185">Reference proteome</keyword>
<dbReference type="PANTHER" id="PTHR39490:SF8">
    <property type="entry name" value="ZINC FINGER FYVE DOMAIN-CONTAINING PROTEIN 21"/>
    <property type="match status" value="1"/>
</dbReference>